<dbReference type="EMBL" id="MFQN01000017">
    <property type="protein sequence ID" value="OGH74379.1"/>
    <property type="molecule type" value="Genomic_DNA"/>
</dbReference>
<accession>A0A1F6MRT4</accession>
<evidence type="ECO:0000313" key="2">
    <source>
        <dbReference type="Proteomes" id="UP000178347"/>
    </source>
</evidence>
<evidence type="ECO:0008006" key="3">
    <source>
        <dbReference type="Google" id="ProtNLM"/>
    </source>
</evidence>
<reference evidence="1 2" key="1">
    <citation type="journal article" date="2016" name="Nat. Commun.">
        <title>Thousands of microbial genomes shed light on interconnected biogeochemical processes in an aquifer system.</title>
        <authorList>
            <person name="Anantharaman K."/>
            <person name="Brown C.T."/>
            <person name="Hug L.A."/>
            <person name="Sharon I."/>
            <person name="Castelle C.J."/>
            <person name="Probst A.J."/>
            <person name="Thomas B.C."/>
            <person name="Singh A."/>
            <person name="Wilkins M.J."/>
            <person name="Karaoz U."/>
            <person name="Brodie E.L."/>
            <person name="Williams K.H."/>
            <person name="Hubbard S.S."/>
            <person name="Banfield J.F."/>
        </authorList>
    </citation>
    <scope>NUCLEOTIDE SEQUENCE [LARGE SCALE GENOMIC DNA]</scope>
</reference>
<sequence length="474" mass="53502">MLKKLLIIFSLLLLAVGAGGYFLIKSFTPVDIFKSAVVQEQIKKKVGDDKMDILNLSPALLGFSKPITYLLLFQNNTELRPGGGFIGVYAVVKFDKGKMDLIKVEGTEVLDRNTPVDWKPEPPMILKKHLKVDRWYFRDANWSPDFNQSAKKALELYQGEGGVMAEEIDVVAGITPTVVEELLKLTGPITVDGMEFTSENVTEKLEYEVEYGYDEKGLHFLERKNILKPLMLELLKKLKLSAWSNFQSYLGLTQKLVEEKQILVYSVDLDLQKSLDAKDWTGRVKDTIGDYLLWVDANLASLKTDHAVERVLNYKITPQADGRFLATAEMAYNHTGRFDWRTSRYRTYARVYAPLGSEFISASGTMKLDRTAGVGEVDQGEELGKKWFGAFIAIEPGQTGRLSFSYLLPNTMSEKIKNGSYTLFVQKQLGLPEMGLTLWLDFGNNSGMENNGDFVGSNYSYTGVMREDLELVYH</sequence>
<dbReference type="InterPro" id="IPR025101">
    <property type="entry name" value="DUF4012"/>
</dbReference>
<proteinExistence type="predicted"/>
<name>A0A1F6MRT4_9BACT</name>
<protein>
    <recommendedName>
        <fullName evidence="3">DUF4012 domain-containing protein</fullName>
    </recommendedName>
</protein>
<dbReference type="AlphaFoldDB" id="A0A1F6MRT4"/>
<dbReference type="Proteomes" id="UP000178347">
    <property type="component" value="Unassembled WGS sequence"/>
</dbReference>
<comment type="caution">
    <text evidence="1">The sequence shown here is derived from an EMBL/GenBank/DDBJ whole genome shotgun (WGS) entry which is preliminary data.</text>
</comment>
<dbReference type="STRING" id="1798692.A3G00_04370"/>
<dbReference type="Pfam" id="PF13196">
    <property type="entry name" value="DUF4012"/>
    <property type="match status" value="1"/>
</dbReference>
<evidence type="ECO:0000313" key="1">
    <source>
        <dbReference type="EMBL" id="OGH74379.1"/>
    </source>
</evidence>
<organism evidence="1 2">
    <name type="scientific">Candidatus Magasanikbacteria bacterium RIFCSPLOWO2_12_FULL_43_12</name>
    <dbReference type="NCBI Taxonomy" id="1798692"/>
    <lineage>
        <taxon>Bacteria</taxon>
        <taxon>Candidatus Magasanikiibacteriota</taxon>
    </lineage>
</organism>
<gene>
    <name evidence="1" type="ORF">A3G00_04370</name>
</gene>